<dbReference type="PROSITE" id="PS50111">
    <property type="entry name" value="CHEMOTAXIS_TRANSDUC_2"/>
    <property type="match status" value="1"/>
</dbReference>
<keyword evidence="10" id="KW-1185">Reference proteome</keyword>
<dbReference type="GO" id="GO:0006935">
    <property type="term" value="P:chemotaxis"/>
    <property type="evidence" value="ECO:0007669"/>
    <property type="project" value="InterPro"/>
</dbReference>
<dbReference type="Gene3D" id="1.10.287.950">
    <property type="entry name" value="Methyl-accepting chemotaxis protein"/>
    <property type="match status" value="1"/>
</dbReference>
<gene>
    <name evidence="9" type="ORF">RD110_02230</name>
</gene>
<dbReference type="GO" id="GO:0004888">
    <property type="term" value="F:transmembrane signaling receptor activity"/>
    <property type="evidence" value="ECO:0007669"/>
    <property type="project" value="InterPro"/>
</dbReference>
<dbReference type="KEGG" id="rhy:RD110_02230"/>
<dbReference type="FunFam" id="1.10.287.950:FF:000001">
    <property type="entry name" value="Methyl-accepting chemotaxis sensory transducer"/>
    <property type="match status" value="1"/>
</dbReference>
<evidence type="ECO:0000259" key="8">
    <source>
        <dbReference type="PROSITE" id="PS50885"/>
    </source>
</evidence>
<feature type="coiled-coil region" evidence="5">
    <location>
        <begin position="16"/>
        <end position="43"/>
    </location>
</feature>
<reference evidence="9 10" key="1">
    <citation type="submission" date="2017-01" db="EMBL/GenBank/DDBJ databases">
        <authorList>
            <person name="Mah S.A."/>
            <person name="Swanson W.J."/>
            <person name="Moy G.W."/>
            <person name="Vacquier V.D."/>
        </authorList>
    </citation>
    <scope>NUCLEOTIDE SEQUENCE [LARGE SCALE GENOMIC DNA]</scope>
    <source>
        <strain evidence="9 10">DCY110</strain>
    </source>
</reference>
<dbReference type="EMBL" id="CP019236">
    <property type="protein sequence ID" value="APW36174.1"/>
    <property type="molecule type" value="Genomic_DNA"/>
</dbReference>
<evidence type="ECO:0000256" key="1">
    <source>
        <dbReference type="ARBA" id="ARBA00004370"/>
    </source>
</evidence>
<feature type="domain" description="HAMP" evidence="8">
    <location>
        <begin position="191"/>
        <end position="244"/>
    </location>
</feature>
<dbReference type="InterPro" id="IPR004090">
    <property type="entry name" value="Chemotax_Me-accpt_rcpt"/>
</dbReference>
<dbReference type="GO" id="GO:0005886">
    <property type="term" value="C:plasma membrane"/>
    <property type="evidence" value="ECO:0007669"/>
    <property type="project" value="TreeGrafter"/>
</dbReference>
<dbReference type="InterPro" id="IPR004089">
    <property type="entry name" value="MCPsignal_dom"/>
</dbReference>
<dbReference type="InterPro" id="IPR051310">
    <property type="entry name" value="MCP_chemotaxis"/>
</dbReference>
<comment type="similarity">
    <text evidence="3">Belongs to the methyl-accepting chemotaxis (MCP) protein family.</text>
</comment>
<dbReference type="AlphaFoldDB" id="A0A1P8JQY5"/>
<dbReference type="SMART" id="SM00304">
    <property type="entry name" value="HAMP"/>
    <property type="match status" value="1"/>
</dbReference>
<organism evidence="9 10">
    <name type="scientific">Rhodoferax koreensis</name>
    <dbReference type="NCBI Taxonomy" id="1842727"/>
    <lineage>
        <taxon>Bacteria</taxon>
        <taxon>Pseudomonadati</taxon>
        <taxon>Pseudomonadota</taxon>
        <taxon>Betaproteobacteria</taxon>
        <taxon>Burkholderiales</taxon>
        <taxon>Comamonadaceae</taxon>
        <taxon>Rhodoferax</taxon>
    </lineage>
</organism>
<dbReference type="PANTHER" id="PTHR43531">
    <property type="entry name" value="PROTEIN ICFG"/>
    <property type="match status" value="1"/>
</dbReference>
<dbReference type="Proteomes" id="UP000186609">
    <property type="component" value="Chromosome"/>
</dbReference>
<dbReference type="InterPro" id="IPR003660">
    <property type="entry name" value="HAMP_dom"/>
</dbReference>
<dbReference type="PANTHER" id="PTHR43531:SF14">
    <property type="entry name" value="METHYL-ACCEPTING CHEMOTAXIS PROTEIN I-RELATED"/>
    <property type="match status" value="1"/>
</dbReference>
<sequence length="494" mass="52172">MLLFMALNIGVAWVQLERLGATSEHLTDQLATHEREARQWQALLGREALTANGMLVTSDPGKLKPLTDALKADGARITALYTAYTQGTDEADARASMTNAHKRYTAAMADFMQALDSGSSDFMRSEFYDKLLPSVLEYQGLLEKLAQRQQAQMDLGRADAKTQRINGIRVMLLVGLVACAVGSLLAWRLAGGIRRSLADAVRVAHAVAEGDLSTQAAVAGQGSELQLLSSAQERMGTRLRTTLASIQASADAVQLGAREIATGNQNLSNRTEQQAATLEETSAAMEQMAQVVHDNAHTATEASRLAESASENAVRRSAQMAELVGSMKEMAAGSGKIAEITAVIDSIAFQTNILALNAAVEAARAGEQGRGFAVVASEVRSLAQRSGTAAQEIRGLIADSVQRVDAGAGLASAAGQSIGELVEGVQAVASMLQQVAASTGRQSQELDLINQAVASLDRMTQQNAAMVEESAAAASSLRDEADRLKESVAVFRFA</sequence>
<keyword evidence="6" id="KW-1133">Transmembrane helix</keyword>
<dbReference type="SUPFAM" id="SSF58104">
    <property type="entry name" value="Methyl-accepting chemotaxis protein (MCP) signaling domain"/>
    <property type="match status" value="1"/>
</dbReference>
<evidence type="ECO:0008006" key="11">
    <source>
        <dbReference type="Google" id="ProtNLM"/>
    </source>
</evidence>
<name>A0A1P8JQY5_9BURK</name>
<dbReference type="PRINTS" id="PR00260">
    <property type="entry name" value="CHEMTRNSDUCR"/>
</dbReference>
<comment type="subcellular location">
    <subcellularLocation>
        <location evidence="1">Membrane</location>
    </subcellularLocation>
</comment>
<evidence type="ECO:0000259" key="7">
    <source>
        <dbReference type="PROSITE" id="PS50111"/>
    </source>
</evidence>
<evidence type="ECO:0000256" key="3">
    <source>
        <dbReference type="ARBA" id="ARBA00029447"/>
    </source>
</evidence>
<dbReference type="SMART" id="SM00283">
    <property type="entry name" value="MA"/>
    <property type="match status" value="1"/>
</dbReference>
<dbReference type="GO" id="GO:0007165">
    <property type="term" value="P:signal transduction"/>
    <property type="evidence" value="ECO:0007669"/>
    <property type="project" value="UniProtKB-KW"/>
</dbReference>
<keyword evidence="6" id="KW-0812">Transmembrane</keyword>
<dbReference type="STRING" id="1842727.RD110_02230"/>
<evidence type="ECO:0000256" key="6">
    <source>
        <dbReference type="SAM" id="Phobius"/>
    </source>
</evidence>
<dbReference type="PROSITE" id="PS50885">
    <property type="entry name" value="HAMP"/>
    <property type="match status" value="1"/>
</dbReference>
<dbReference type="Pfam" id="PF00015">
    <property type="entry name" value="MCPsignal"/>
    <property type="match status" value="1"/>
</dbReference>
<evidence type="ECO:0000313" key="10">
    <source>
        <dbReference type="Proteomes" id="UP000186609"/>
    </source>
</evidence>
<evidence type="ECO:0000256" key="4">
    <source>
        <dbReference type="PROSITE-ProRule" id="PRU00284"/>
    </source>
</evidence>
<feature type="domain" description="Methyl-accepting transducer" evidence="7">
    <location>
        <begin position="249"/>
        <end position="478"/>
    </location>
</feature>
<evidence type="ECO:0000256" key="2">
    <source>
        <dbReference type="ARBA" id="ARBA00022481"/>
    </source>
</evidence>
<keyword evidence="4" id="KW-0807">Transducer</keyword>
<evidence type="ECO:0000313" key="9">
    <source>
        <dbReference type="EMBL" id="APW36174.1"/>
    </source>
</evidence>
<keyword evidence="5" id="KW-0175">Coiled coil</keyword>
<protein>
    <recommendedName>
        <fullName evidence="11">Methyl-accepting chemotaxis protein</fullName>
    </recommendedName>
</protein>
<keyword evidence="6" id="KW-0472">Membrane</keyword>
<evidence type="ECO:0000256" key="5">
    <source>
        <dbReference type="SAM" id="Coils"/>
    </source>
</evidence>
<keyword evidence="2" id="KW-0488">Methylation</keyword>
<proteinExistence type="inferred from homology"/>
<feature type="transmembrane region" description="Helical" evidence="6">
    <location>
        <begin position="170"/>
        <end position="190"/>
    </location>
</feature>
<accession>A0A1P8JQY5</accession>